<keyword evidence="1" id="KW-0812">Transmembrane</keyword>
<organism evidence="2 3">
    <name type="scientific">Pristionchus entomophagus</name>
    <dbReference type="NCBI Taxonomy" id="358040"/>
    <lineage>
        <taxon>Eukaryota</taxon>
        <taxon>Metazoa</taxon>
        <taxon>Ecdysozoa</taxon>
        <taxon>Nematoda</taxon>
        <taxon>Chromadorea</taxon>
        <taxon>Rhabditida</taxon>
        <taxon>Rhabditina</taxon>
        <taxon>Diplogasteromorpha</taxon>
        <taxon>Diplogasteroidea</taxon>
        <taxon>Neodiplogasteridae</taxon>
        <taxon>Pristionchus</taxon>
    </lineage>
</organism>
<comment type="caution">
    <text evidence="2">The sequence shown here is derived from an EMBL/GenBank/DDBJ whole genome shotgun (WGS) entry which is preliminary data.</text>
</comment>
<feature type="non-terminal residue" evidence="2">
    <location>
        <position position="1"/>
    </location>
</feature>
<evidence type="ECO:0008006" key="4">
    <source>
        <dbReference type="Google" id="ProtNLM"/>
    </source>
</evidence>
<keyword evidence="1" id="KW-1133">Transmembrane helix</keyword>
<keyword evidence="1" id="KW-0472">Membrane</keyword>
<protein>
    <recommendedName>
        <fullName evidence="4">Serpentine receptor class gamma</fullName>
    </recommendedName>
</protein>
<feature type="transmembrane region" description="Helical" evidence="1">
    <location>
        <begin position="48"/>
        <end position="71"/>
    </location>
</feature>
<feature type="transmembrane region" description="Helical" evidence="1">
    <location>
        <begin position="232"/>
        <end position="253"/>
    </location>
</feature>
<dbReference type="EMBL" id="BTSX01000004">
    <property type="protein sequence ID" value="GMS93929.1"/>
    <property type="molecule type" value="Genomic_DNA"/>
</dbReference>
<gene>
    <name evidence="2" type="ORF">PENTCL1PPCAC_16104</name>
</gene>
<reference evidence="2" key="1">
    <citation type="submission" date="2023-10" db="EMBL/GenBank/DDBJ databases">
        <title>Genome assembly of Pristionchus species.</title>
        <authorList>
            <person name="Yoshida K."/>
            <person name="Sommer R.J."/>
        </authorList>
    </citation>
    <scope>NUCLEOTIDE SEQUENCE</scope>
    <source>
        <strain evidence="2">RS0144</strain>
    </source>
</reference>
<keyword evidence="3" id="KW-1185">Reference proteome</keyword>
<dbReference type="Proteomes" id="UP001432027">
    <property type="component" value="Unassembled WGS sequence"/>
</dbReference>
<proteinExistence type="predicted"/>
<evidence type="ECO:0000313" key="3">
    <source>
        <dbReference type="Proteomes" id="UP001432027"/>
    </source>
</evidence>
<feature type="transmembrane region" description="Helical" evidence="1">
    <location>
        <begin position="6"/>
        <end position="36"/>
    </location>
</feature>
<feature type="transmembrane region" description="Helical" evidence="1">
    <location>
        <begin position="191"/>
        <end position="211"/>
    </location>
</feature>
<evidence type="ECO:0000256" key="1">
    <source>
        <dbReference type="SAM" id="Phobius"/>
    </source>
</evidence>
<feature type="transmembrane region" description="Helical" evidence="1">
    <location>
        <begin position="127"/>
        <end position="150"/>
    </location>
</feature>
<feature type="non-terminal residue" evidence="2">
    <location>
        <position position="302"/>
    </location>
</feature>
<name>A0AAV5THW4_9BILA</name>
<dbReference type="AlphaFoldDB" id="A0AAV5THW4"/>
<accession>A0AAV5THW4</accession>
<feature type="transmembrane region" description="Helical" evidence="1">
    <location>
        <begin position="91"/>
        <end position="115"/>
    </location>
</feature>
<feature type="transmembrane region" description="Helical" evidence="1">
    <location>
        <begin position="265"/>
        <end position="287"/>
    </location>
</feature>
<evidence type="ECO:0000313" key="2">
    <source>
        <dbReference type="EMBL" id="GMS93929.1"/>
    </source>
</evidence>
<sequence>YELEMSAVLVIFDYCQTITITVCLVITTPLAFFVYLKLLVIRPFSENYTFKLIVINGIAELLNCVIYLINYQLTNYPFMLNYYIYIQQIEMVTPLAVIHAFLDGLSLHTTLFIALNRLKTILFIRRLSNDSMFFLVSIILSFSLALPSIFDYCFTTTVVYRRFRNSSIVFPSTTNTNDRIHSQILQTVSTIIRIVVSLASLLVNMFLAVLITRERKYIDIADRNKFNGEKGLVITSIVSYVFYMLYFANNIIAQYFDVRVSGYSQWLFLGLNSLTPFWCLVIFTPSVRRLLFQWRNNGRDAT</sequence>